<keyword evidence="5" id="KW-1185">Reference proteome</keyword>
<gene>
    <name evidence="4" type="ORF">HNQ60_000827</name>
</gene>
<dbReference type="AlphaFoldDB" id="A0A841HFU4"/>
<organism evidence="4 5">
    <name type="scientific">Povalibacter uvarum</name>
    <dbReference type="NCBI Taxonomy" id="732238"/>
    <lineage>
        <taxon>Bacteria</taxon>
        <taxon>Pseudomonadati</taxon>
        <taxon>Pseudomonadota</taxon>
        <taxon>Gammaproteobacteria</taxon>
        <taxon>Steroidobacterales</taxon>
        <taxon>Steroidobacteraceae</taxon>
        <taxon>Povalibacter</taxon>
    </lineage>
</organism>
<dbReference type="PROSITE" id="PS50853">
    <property type="entry name" value="FN3"/>
    <property type="match status" value="5"/>
</dbReference>
<dbReference type="RefSeq" id="WP_184329744.1">
    <property type="nucleotide sequence ID" value="NZ_JACHHZ010000001.1"/>
</dbReference>
<dbReference type="PANTHER" id="PTHR13817:SF173">
    <property type="entry name" value="FRAZZLED"/>
    <property type="match status" value="1"/>
</dbReference>
<feature type="domain" description="Fibronectin type-III" evidence="3">
    <location>
        <begin position="180"/>
        <end position="265"/>
    </location>
</feature>
<evidence type="ECO:0000313" key="5">
    <source>
        <dbReference type="Proteomes" id="UP000588068"/>
    </source>
</evidence>
<dbReference type="Proteomes" id="UP000588068">
    <property type="component" value="Unassembled WGS sequence"/>
</dbReference>
<evidence type="ECO:0000256" key="2">
    <source>
        <dbReference type="SAM" id="MobiDB-lite"/>
    </source>
</evidence>
<dbReference type="InterPro" id="IPR050964">
    <property type="entry name" value="Striated_Muscle_Regulatory"/>
</dbReference>
<dbReference type="InterPro" id="IPR003961">
    <property type="entry name" value="FN3_dom"/>
</dbReference>
<dbReference type="CDD" id="cd00063">
    <property type="entry name" value="FN3"/>
    <property type="match status" value="4"/>
</dbReference>
<dbReference type="InterPro" id="IPR036116">
    <property type="entry name" value="FN3_sf"/>
</dbReference>
<accession>A0A841HFU4</accession>
<feature type="region of interest" description="Disordered" evidence="2">
    <location>
        <begin position="346"/>
        <end position="365"/>
    </location>
</feature>
<dbReference type="NCBIfam" id="TIGR01643">
    <property type="entry name" value="YD_repeat_2x"/>
    <property type="match status" value="1"/>
</dbReference>
<proteinExistence type="predicted"/>
<dbReference type="InterPro" id="IPR013783">
    <property type="entry name" value="Ig-like_fold"/>
</dbReference>
<feature type="domain" description="Fibronectin type-III" evidence="3">
    <location>
        <begin position="270"/>
        <end position="357"/>
    </location>
</feature>
<feature type="domain" description="Fibronectin type-III" evidence="3">
    <location>
        <begin position="449"/>
        <end position="539"/>
    </location>
</feature>
<dbReference type="PANTHER" id="PTHR13817">
    <property type="entry name" value="TITIN"/>
    <property type="match status" value="1"/>
</dbReference>
<name>A0A841HFU4_9GAMM</name>
<dbReference type="EMBL" id="JACHHZ010000001">
    <property type="protein sequence ID" value="MBB6091981.1"/>
    <property type="molecule type" value="Genomic_DNA"/>
</dbReference>
<evidence type="ECO:0000259" key="3">
    <source>
        <dbReference type="PROSITE" id="PS50853"/>
    </source>
</evidence>
<evidence type="ECO:0000256" key="1">
    <source>
        <dbReference type="ARBA" id="ARBA00022737"/>
    </source>
</evidence>
<feature type="domain" description="Fibronectin type-III" evidence="3">
    <location>
        <begin position="362"/>
        <end position="447"/>
    </location>
</feature>
<reference evidence="4 5" key="1">
    <citation type="submission" date="2020-08" db="EMBL/GenBank/DDBJ databases">
        <title>Genomic Encyclopedia of Type Strains, Phase IV (KMG-IV): sequencing the most valuable type-strain genomes for metagenomic binning, comparative biology and taxonomic classification.</title>
        <authorList>
            <person name="Goeker M."/>
        </authorList>
    </citation>
    <scope>NUCLEOTIDE SEQUENCE [LARGE SCALE GENOMIC DNA]</scope>
    <source>
        <strain evidence="4 5">DSM 26723</strain>
    </source>
</reference>
<sequence>MISRSSWSGAPRTRASVVKAAWGVALLVAFMSAPGVFASNTTTYTYDALGRLTTVTGSAKGSVATYDYDAAGNRTQTTSKSESVAPSAPTGLSATVASASQVNLSWSASTDTGGSGIAGYRIYRNGSQVGTSPTTSYSDSPLTDATTYTYRVAAYDIAGNLSAQSSAATATTPDATAPTVPTGLAGSAPSSTQVNLSWTASTDNVAVAGYRIYRNGSLLVSTGQTSYTDSTVSGTVAYSYTVAAYDAVGNLSGQSAARNVTTPDSIAPSVPTGLSATPASQTQINLSWSPSTDTGGSGLSGYRIYRNGSLIGTSATNSYSNSSLTPATTYSYSVAAYDAAGNASAQSGTVSATTPDSTAPSVPTGLTGSAASASLVNLSWSASSDNVGVTGYRIYRGGSQIGTSATTSYADSTVVGSTTYSYTVAAHDAAGNVSGQSAVKNIATPDVTAPSTPTGLSAAAAGPSRINLSWSASSDTGGSGLAGYRIYRGGSLVTSTAATSYSDTGLAASTSYSYTVAAYDNAGNASGESNTASATTLPPVVASLSTSTWRWLKRGSNPTQIDAAVVCTGSGGTGSGYTYAWQWVSGDTETSAISPTSNNTRWSRTVPYINATYTSVWRCLVTDGGGNTGQSNVTVNFVMNTLQ</sequence>
<protein>
    <submittedName>
        <fullName evidence="4">Chitodextrinase</fullName>
    </submittedName>
</protein>
<dbReference type="Pfam" id="PF00041">
    <property type="entry name" value="fn3"/>
    <property type="match status" value="3"/>
</dbReference>
<feature type="domain" description="Fibronectin type-III" evidence="3">
    <location>
        <begin position="88"/>
        <end position="175"/>
    </location>
</feature>
<dbReference type="SMART" id="SM00060">
    <property type="entry name" value="FN3"/>
    <property type="match status" value="5"/>
</dbReference>
<evidence type="ECO:0000313" key="4">
    <source>
        <dbReference type="EMBL" id="MBB6091981.1"/>
    </source>
</evidence>
<comment type="caution">
    <text evidence="4">The sequence shown here is derived from an EMBL/GenBank/DDBJ whole genome shotgun (WGS) entry which is preliminary data.</text>
</comment>
<dbReference type="Gene3D" id="2.60.40.10">
    <property type="entry name" value="Immunoglobulins"/>
    <property type="match status" value="5"/>
</dbReference>
<keyword evidence="1" id="KW-0677">Repeat</keyword>
<dbReference type="InterPro" id="IPR006530">
    <property type="entry name" value="YD"/>
</dbReference>
<dbReference type="SUPFAM" id="SSF49265">
    <property type="entry name" value="Fibronectin type III"/>
    <property type="match status" value="3"/>
</dbReference>